<evidence type="ECO:0000313" key="6">
    <source>
        <dbReference type="EMBL" id="NHC16314.1"/>
    </source>
</evidence>
<dbReference type="RefSeq" id="WP_166284765.1">
    <property type="nucleotide sequence ID" value="NZ_JAANNP010000130.1"/>
</dbReference>
<proteinExistence type="predicted"/>
<dbReference type="InterPro" id="IPR001314">
    <property type="entry name" value="Peptidase_S1A"/>
</dbReference>
<dbReference type="PRINTS" id="PR00722">
    <property type="entry name" value="CHYMOTRYPSIN"/>
</dbReference>
<name>A0ABX0H2P5_9ACTN</name>
<dbReference type="Gene3D" id="2.60.40.2700">
    <property type="match status" value="1"/>
</dbReference>
<dbReference type="InterPro" id="IPR006311">
    <property type="entry name" value="TAT_signal"/>
</dbReference>
<evidence type="ECO:0000259" key="5">
    <source>
        <dbReference type="PROSITE" id="PS50240"/>
    </source>
</evidence>
<feature type="signal peptide" evidence="4">
    <location>
        <begin position="1"/>
        <end position="32"/>
    </location>
</feature>
<dbReference type="SUPFAM" id="SSF50494">
    <property type="entry name" value="Trypsin-like serine proteases"/>
    <property type="match status" value="1"/>
</dbReference>
<organism evidence="6 7">
    <name type="scientific">Motilibacter deserti</name>
    <dbReference type="NCBI Taxonomy" id="2714956"/>
    <lineage>
        <taxon>Bacteria</taxon>
        <taxon>Bacillati</taxon>
        <taxon>Actinomycetota</taxon>
        <taxon>Actinomycetes</taxon>
        <taxon>Motilibacterales</taxon>
        <taxon>Motilibacteraceae</taxon>
        <taxon>Motilibacter</taxon>
    </lineage>
</organism>
<feature type="domain" description="Peptidase S1" evidence="5">
    <location>
        <begin position="48"/>
        <end position="287"/>
    </location>
</feature>
<keyword evidence="2" id="KW-0378">Hydrolase</keyword>
<gene>
    <name evidence="6" type="ORF">G9H71_21240</name>
</gene>
<accession>A0ABX0H2P5</accession>
<evidence type="ECO:0000256" key="2">
    <source>
        <dbReference type="RuleBase" id="RU363034"/>
    </source>
</evidence>
<protein>
    <submittedName>
        <fullName evidence="6">Trypsin-like serine protease</fullName>
    </submittedName>
</protein>
<dbReference type="Gene3D" id="2.40.10.10">
    <property type="entry name" value="Trypsin-like serine proteases"/>
    <property type="match status" value="1"/>
</dbReference>
<dbReference type="EMBL" id="JAANNP010000130">
    <property type="protein sequence ID" value="NHC16314.1"/>
    <property type="molecule type" value="Genomic_DNA"/>
</dbReference>
<feature type="chain" id="PRO_5046638988" evidence="4">
    <location>
        <begin position="33"/>
        <end position="516"/>
    </location>
</feature>
<keyword evidence="4" id="KW-0732">Signal</keyword>
<dbReference type="InterPro" id="IPR018114">
    <property type="entry name" value="TRYPSIN_HIS"/>
</dbReference>
<dbReference type="PROSITE" id="PS00134">
    <property type="entry name" value="TRYPSIN_HIS"/>
    <property type="match status" value="1"/>
</dbReference>
<dbReference type="InterPro" id="IPR001254">
    <property type="entry name" value="Trypsin_dom"/>
</dbReference>
<feature type="region of interest" description="Disordered" evidence="3">
    <location>
        <begin position="492"/>
        <end position="516"/>
    </location>
</feature>
<dbReference type="InterPro" id="IPR051487">
    <property type="entry name" value="Ser/Thr_Proteases_Immune/Dev"/>
</dbReference>
<dbReference type="Pfam" id="PF00089">
    <property type="entry name" value="Trypsin"/>
    <property type="match status" value="1"/>
</dbReference>
<dbReference type="InterPro" id="IPR033116">
    <property type="entry name" value="TRYPSIN_SER"/>
</dbReference>
<keyword evidence="7" id="KW-1185">Reference proteome</keyword>
<reference evidence="6 7" key="1">
    <citation type="submission" date="2020-03" db="EMBL/GenBank/DDBJ databases">
        <title>Two novel Motilibacter sp.</title>
        <authorList>
            <person name="Liu S."/>
        </authorList>
    </citation>
    <scope>NUCLEOTIDE SEQUENCE [LARGE SCALE GENOMIC DNA]</scope>
    <source>
        <strain evidence="6 7">E257</strain>
    </source>
</reference>
<dbReference type="InterPro" id="IPR043504">
    <property type="entry name" value="Peptidase_S1_PA_chymotrypsin"/>
</dbReference>
<evidence type="ECO:0000313" key="7">
    <source>
        <dbReference type="Proteomes" id="UP000800981"/>
    </source>
</evidence>
<dbReference type="Proteomes" id="UP000800981">
    <property type="component" value="Unassembled WGS sequence"/>
</dbReference>
<dbReference type="PROSITE" id="PS50240">
    <property type="entry name" value="TRYPSIN_DOM"/>
    <property type="match status" value="1"/>
</dbReference>
<dbReference type="PROSITE" id="PS00135">
    <property type="entry name" value="TRYPSIN_SER"/>
    <property type="match status" value="1"/>
</dbReference>
<keyword evidence="2" id="KW-0645">Protease</keyword>
<evidence type="ECO:0000256" key="4">
    <source>
        <dbReference type="SAM" id="SignalP"/>
    </source>
</evidence>
<dbReference type="SMART" id="SM00020">
    <property type="entry name" value="Tryp_SPc"/>
    <property type="match status" value="1"/>
</dbReference>
<keyword evidence="2" id="KW-0720">Serine protease</keyword>
<comment type="caution">
    <text evidence="6">The sequence shown here is derived from an EMBL/GenBank/DDBJ whole genome shotgun (WGS) entry which is preliminary data.</text>
</comment>
<dbReference type="InterPro" id="IPR009003">
    <property type="entry name" value="Peptidase_S1_PA"/>
</dbReference>
<keyword evidence="1" id="KW-1015">Disulfide bond</keyword>
<sequence>MRERRRALSRAAVAGALLGVLGAALPASPASATPAPDEARAGDVRRAVTHGTIVPRPSRTAPWVVSLWLEDQAPDGTGTGRLSFVCTGSAIGPRQVLTAAHCTRGEGLLHVQVGADTLQGGTTVPVEAVRAHARYRDAGYGDDLALLRPLFALRLRAYARLASPRLARGARTGQLPLRLYGWGETEAGRVTGALRTTPVRPAPDAALRAFGADFAPGRMLAAGRQDAATGRYAGACSGDSGGPLAVRQGGTSYVVGVTSYGAARCDTAPTVFASVGDYRPWTTRAARDLPVLARTANTALPVALGKPSVQGTAALGATLTCAPGAWSTNTSEVETGWFRGPTYLGAGADHVVTAEDAGRALRCTAVATSQAGSTRQRAPEPVRVPELPRLTALPLLAGLEPGAPPAPGGVVSCVGAQADDADTALLHEWLASPGSDLAGAQVVGSGPAIVLDAPLLARLAGGWLTCRVTATNVMGAASATVSAYVPVAVPAPAPTPGPTPVPSSAPSPGPTPAAAR</sequence>
<evidence type="ECO:0000256" key="3">
    <source>
        <dbReference type="SAM" id="MobiDB-lite"/>
    </source>
</evidence>
<dbReference type="PANTHER" id="PTHR24256">
    <property type="entry name" value="TRYPTASE-RELATED"/>
    <property type="match status" value="1"/>
</dbReference>
<evidence type="ECO:0000256" key="1">
    <source>
        <dbReference type="ARBA" id="ARBA00023157"/>
    </source>
</evidence>
<dbReference type="PROSITE" id="PS51318">
    <property type="entry name" value="TAT"/>
    <property type="match status" value="1"/>
</dbReference>